<dbReference type="EMBL" id="AP022345">
    <property type="protein sequence ID" value="BBU68009.1"/>
    <property type="molecule type" value="Genomic_DNA"/>
</dbReference>
<reference evidence="2" key="1">
    <citation type="submission" date="2020-01" db="EMBL/GenBank/DDBJ databases">
        <title>Phosphoaccumulans saitamaens gen. nov., sp. nov., a polyphosphate accumulating bacterium isolated from surface river water.</title>
        <authorList>
            <person name="Watanabe K."/>
            <person name="Suda W."/>
        </authorList>
    </citation>
    <scope>NUCLEOTIDE SEQUENCE [LARGE SCALE GENOMIC DNA]</scope>
    <source>
        <strain evidence="2">ICHIAU1</strain>
    </source>
</reference>
<evidence type="ECO:0000313" key="2">
    <source>
        <dbReference type="Proteomes" id="UP000463961"/>
    </source>
</evidence>
<evidence type="ECO:0000313" key="1">
    <source>
        <dbReference type="EMBL" id="BBU68009.1"/>
    </source>
</evidence>
<gene>
    <name evidence="1" type="ORF">ICHIAU1_02920</name>
</gene>
<accession>A0A7R6R2W5</accession>
<sequence length="391" mass="44178">MIREKLDAVCLFNGRIDVTRAIFEAARSLELPVVSHERTWFGDGIQLLPGEHCLGLKSVWKVVSDWRDKPLTKLQAVSAASLVAKRFLRTNVTEWRAYNINAVDTPWPVDQARWRFLILPSSMNEIWGHQDWTSQWPTPLDALDAVIERLGLVPSDCVLRCHPNWSEKIGNQDGRLPEEYYSKWARERGIHCISASDRTSSMHLIEQCDAIIVASGSAALEAGVLGKTVITTAPSIYHLAGFTVNVHSPAALNALEPIKEQLSQTEERLPLSDEVVRHALRFAYAMVWRVPQFVNHVRALQTTEFDYFEGANSSRFTRLFTCQVLEPDDTTFDTSGLGGEDEVLSIIDARRWEKLVNPPVLAEHGAKISIQRRGAYAWVDPLRRMVKLGDR</sequence>
<dbReference type="SUPFAM" id="SSF53756">
    <property type="entry name" value="UDP-Glycosyltransferase/glycogen phosphorylase"/>
    <property type="match status" value="1"/>
</dbReference>
<keyword evidence="2" id="KW-1185">Reference proteome</keyword>
<organism evidence="1 2">
    <name type="scientific">Fluviibacter phosphoraccumulans</name>
    <dbReference type="NCBI Taxonomy" id="1751046"/>
    <lineage>
        <taxon>Bacteria</taxon>
        <taxon>Pseudomonadati</taxon>
        <taxon>Pseudomonadota</taxon>
        <taxon>Betaproteobacteria</taxon>
        <taxon>Rhodocyclales</taxon>
        <taxon>Fluviibacteraceae</taxon>
        <taxon>Fluviibacter</taxon>
    </lineage>
</organism>
<protein>
    <recommendedName>
        <fullName evidence="3">Capsule polysaccharide biosynthesis protein</fullName>
    </recommendedName>
</protein>
<evidence type="ECO:0008006" key="3">
    <source>
        <dbReference type="Google" id="ProtNLM"/>
    </source>
</evidence>
<name>A0A7R6R2W5_9RHOO</name>
<dbReference type="Proteomes" id="UP000463961">
    <property type="component" value="Chromosome"/>
</dbReference>
<proteinExistence type="predicted"/>
<dbReference type="AlphaFoldDB" id="A0A7R6R2W5"/>